<dbReference type="InterPro" id="IPR007685">
    <property type="entry name" value="RelA_SpoT"/>
</dbReference>
<organism evidence="3 4">
    <name type="scientific">Catalinimonas alkaloidigena</name>
    <dbReference type="NCBI Taxonomy" id="1075417"/>
    <lineage>
        <taxon>Bacteria</taxon>
        <taxon>Pseudomonadati</taxon>
        <taxon>Bacteroidota</taxon>
        <taxon>Cytophagia</taxon>
        <taxon>Cytophagales</taxon>
        <taxon>Catalimonadaceae</taxon>
        <taxon>Catalinimonas</taxon>
    </lineage>
</organism>
<dbReference type="FunFam" id="1.10.3210.10:FF:000001">
    <property type="entry name" value="GTP pyrophosphokinase RelA"/>
    <property type="match status" value="1"/>
</dbReference>
<dbReference type="SUPFAM" id="SSF81271">
    <property type="entry name" value="TGS-like"/>
    <property type="match status" value="1"/>
</dbReference>
<dbReference type="InterPro" id="IPR004811">
    <property type="entry name" value="RelA/Spo_fam"/>
</dbReference>
<dbReference type="CDD" id="cd04876">
    <property type="entry name" value="ACT_RelA-SpoT"/>
    <property type="match status" value="1"/>
</dbReference>
<dbReference type="InterPro" id="IPR012675">
    <property type="entry name" value="Beta-grasp_dom_sf"/>
</dbReference>
<dbReference type="PANTHER" id="PTHR21262">
    <property type="entry name" value="GUANOSINE-3',5'-BIS DIPHOSPHATE 3'-PYROPHOSPHOHYDROLASE"/>
    <property type="match status" value="1"/>
</dbReference>
<dbReference type="InterPro" id="IPR004095">
    <property type="entry name" value="TGS"/>
</dbReference>
<dbReference type="InterPro" id="IPR033655">
    <property type="entry name" value="TGS_RelA/SpoT"/>
</dbReference>
<dbReference type="InterPro" id="IPR043519">
    <property type="entry name" value="NT_sf"/>
</dbReference>
<comment type="similarity">
    <text evidence="1">Belongs to the relA/spoT family.</text>
</comment>
<gene>
    <name evidence="3" type="ORF">SAMN05421823_101609</name>
</gene>
<dbReference type="SUPFAM" id="SSF81301">
    <property type="entry name" value="Nucleotidyltransferase"/>
    <property type="match status" value="1"/>
</dbReference>
<dbReference type="Pfam" id="PF13328">
    <property type="entry name" value="HD_4"/>
    <property type="match status" value="1"/>
</dbReference>
<proteinExistence type="inferred from homology"/>
<dbReference type="NCBIfam" id="TIGR00691">
    <property type="entry name" value="spoT_relA"/>
    <property type="match status" value="1"/>
</dbReference>
<dbReference type="GO" id="GO:0015969">
    <property type="term" value="P:guanosine tetraphosphate metabolic process"/>
    <property type="evidence" value="ECO:0007669"/>
    <property type="project" value="InterPro"/>
</dbReference>
<dbReference type="Pfam" id="PF04607">
    <property type="entry name" value="RelA_SpoT"/>
    <property type="match status" value="1"/>
</dbReference>
<dbReference type="SUPFAM" id="SSF55021">
    <property type="entry name" value="ACT-like"/>
    <property type="match status" value="1"/>
</dbReference>
<dbReference type="SMART" id="SM00471">
    <property type="entry name" value="HDc"/>
    <property type="match status" value="1"/>
</dbReference>
<keyword evidence="4" id="KW-1185">Reference proteome</keyword>
<sequence length="747" mass="85421">MELEVLDLESEKQEILRRYRRLLRVARPILRDGDAKLIKKAFNTANDAHRDMRRKSGEPYIFHPLAVAQIVVEEIGLGTTSIVSALLHDVVEDTDLELSDIERNFGAKVAKIIDGLTKISGVFQQGSSEQAENFRKMLLTLSDDVRVILIKLADRLHNMRTLDSMPRNKQLKIASETSYIYAPLAHRLGLYNIKTELEDLCLKYTEPEVYRDIARKIRQTKAARNKFIRDFIAPIQNALHEHGFDFTIKGRPKSIHSIWNKMKKQNIPFEKVYDLFAIRIILKTEPENEKAACWQAYSLVTDFYKPNTDRLRDWISMAKSNGYESLHTTVMSKPGQWVEVQIRTDRMDEIAEKGYAAHWKYKSGAVVNGKPVSGLDMWINQVREMLEQSDSSAIEFVDEFRNNLYNEELFVFTPKGDLRNLPAGSTALDFAFEIHSEIGAHCLGAKVNQKLVPLSYKLRNGDQVEILTSGKQKPNEDWLNFVVTTKAKTRIKNHLKEESKQIVNEGRALVIKKLKQNKIELTDVLTNEMRAFFDAKTPADLFHRFGKGSLAPADIRRFLEVKESKKSQKAPEVQDAKTFAKEIRKVHEEDMLLIGEDMDSIDYVFAKCCNPIPGDDVFGFVTVTEGIRIHRTNCPNAAELMSRYGYRVIKAKWTSQHELAFLAGLKIRGTDRVGLVNDVTRIISNELKVNMRSITVGTDDGVFEGSIMLFVHDTKHLEELIDKLKRVKGIETVTRFDSESEKEVKSA</sequence>
<dbReference type="InterPro" id="IPR045865">
    <property type="entry name" value="ACT-like_dom_sf"/>
</dbReference>
<dbReference type="PROSITE" id="PS51880">
    <property type="entry name" value="TGS"/>
    <property type="match status" value="1"/>
</dbReference>
<dbReference type="RefSeq" id="WP_089678774.1">
    <property type="nucleotide sequence ID" value="NZ_FNFO01000001.1"/>
</dbReference>
<dbReference type="InterPro" id="IPR002912">
    <property type="entry name" value="ACT_dom"/>
</dbReference>
<dbReference type="FunFam" id="3.10.20.30:FF:000002">
    <property type="entry name" value="GTP pyrophosphokinase (RelA/SpoT)"/>
    <property type="match status" value="1"/>
</dbReference>
<evidence type="ECO:0000259" key="2">
    <source>
        <dbReference type="PROSITE" id="PS51880"/>
    </source>
</evidence>
<evidence type="ECO:0000313" key="3">
    <source>
        <dbReference type="EMBL" id="SDJ99497.1"/>
    </source>
</evidence>
<dbReference type="Pfam" id="PF13291">
    <property type="entry name" value="ACT_4"/>
    <property type="match status" value="1"/>
</dbReference>
<name>A0A1G8Y9X7_9BACT</name>
<dbReference type="CDD" id="cd05399">
    <property type="entry name" value="NT_Rel-Spo_like"/>
    <property type="match status" value="1"/>
</dbReference>
<dbReference type="Pfam" id="PF19296">
    <property type="entry name" value="RelA_AH_RIS"/>
    <property type="match status" value="1"/>
</dbReference>
<protein>
    <submittedName>
        <fullName evidence="3">GTP pyrophosphokinase</fullName>
    </submittedName>
</protein>
<feature type="domain" description="TGS" evidence="2">
    <location>
        <begin position="406"/>
        <end position="468"/>
    </location>
</feature>
<dbReference type="Gene3D" id="1.10.3210.10">
    <property type="entry name" value="Hypothetical protein af1432"/>
    <property type="match status" value="1"/>
</dbReference>
<dbReference type="CDD" id="cd01668">
    <property type="entry name" value="TGS_RSH"/>
    <property type="match status" value="1"/>
</dbReference>
<dbReference type="GO" id="GO:0016301">
    <property type="term" value="F:kinase activity"/>
    <property type="evidence" value="ECO:0007669"/>
    <property type="project" value="UniProtKB-KW"/>
</dbReference>
<dbReference type="STRING" id="1075417.SAMN05421823_101609"/>
<dbReference type="AlphaFoldDB" id="A0A1G8Y9X7"/>
<accession>A0A1G8Y9X7</accession>
<dbReference type="Gene3D" id="3.10.20.30">
    <property type="match status" value="1"/>
</dbReference>
<dbReference type="GO" id="GO:0005886">
    <property type="term" value="C:plasma membrane"/>
    <property type="evidence" value="ECO:0007669"/>
    <property type="project" value="TreeGrafter"/>
</dbReference>
<dbReference type="PANTHER" id="PTHR21262:SF31">
    <property type="entry name" value="GTP PYROPHOSPHOKINASE"/>
    <property type="match status" value="1"/>
</dbReference>
<dbReference type="InterPro" id="IPR003607">
    <property type="entry name" value="HD/PDEase_dom"/>
</dbReference>
<evidence type="ECO:0000256" key="1">
    <source>
        <dbReference type="RuleBase" id="RU003847"/>
    </source>
</evidence>
<dbReference type="CDD" id="cd00077">
    <property type="entry name" value="HDc"/>
    <property type="match status" value="1"/>
</dbReference>
<comment type="function">
    <text evidence="1">In eubacteria ppGpp (guanosine 3'-diphosphate 5'-diphosphate) is a mediator of the stringent response that coordinates a variety of cellular activities in response to changes in nutritional abundance.</text>
</comment>
<dbReference type="SUPFAM" id="SSF109604">
    <property type="entry name" value="HD-domain/PDEase-like"/>
    <property type="match status" value="1"/>
</dbReference>
<dbReference type="Gene3D" id="3.30.70.260">
    <property type="match status" value="1"/>
</dbReference>
<dbReference type="InterPro" id="IPR045600">
    <property type="entry name" value="RelA/SpoT_AH_RIS"/>
</dbReference>
<dbReference type="Gene3D" id="3.30.460.10">
    <property type="entry name" value="Beta Polymerase, domain 2"/>
    <property type="match status" value="1"/>
</dbReference>
<keyword evidence="3" id="KW-0418">Kinase</keyword>
<dbReference type="EMBL" id="FNFO01000001">
    <property type="protein sequence ID" value="SDJ99497.1"/>
    <property type="molecule type" value="Genomic_DNA"/>
</dbReference>
<dbReference type="Proteomes" id="UP000198510">
    <property type="component" value="Unassembled WGS sequence"/>
</dbReference>
<dbReference type="OrthoDB" id="9805041at2"/>
<dbReference type="Pfam" id="PF02824">
    <property type="entry name" value="TGS"/>
    <property type="match status" value="1"/>
</dbReference>
<reference evidence="3 4" key="1">
    <citation type="submission" date="2016-10" db="EMBL/GenBank/DDBJ databases">
        <authorList>
            <person name="de Groot N.N."/>
        </authorList>
    </citation>
    <scope>NUCLEOTIDE SEQUENCE [LARGE SCALE GENOMIC DNA]</scope>
    <source>
        <strain evidence="3 4">DSM 25186</strain>
    </source>
</reference>
<evidence type="ECO:0000313" key="4">
    <source>
        <dbReference type="Proteomes" id="UP000198510"/>
    </source>
</evidence>
<dbReference type="SMART" id="SM00954">
    <property type="entry name" value="RelA_SpoT"/>
    <property type="match status" value="1"/>
</dbReference>
<keyword evidence="3" id="KW-0808">Transferase</keyword>
<dbReference type="InterPro" id="IPR012676">
    <property type="entry name" value="TGS-like"/>
</dbReference>